<dbReference type="PANTHER" id="PTHR33529">
    <property type="entry name" value="SLR0882 PROTEIN-RELATED"/>
    <property type="match status" value="1"/>
</dbReference>
<evidence type="ECO:0000313" key="7">
    <source>
        <dbReference type="EMBL" id="GHF25193.1"/>
    </source>
</evidence>
<feature type="transmembrane region" description="Helical" evidence="6">
    <location>
        <begin position="20"/>
        <end position="43"/>
    </location>
</feature>
<dbReference type="EMBL" id="BNCI01000002">
    <property type="protein sequence ID" value="GHF25193.1"/>
    <property type="molecule type" value="Genomic_DNA"/>
</dbReference>
<feature type="transmembrane region" description="Helical" evidence="6">
    <location>
        <begin position="74"/>
        <end position="92"/>
    </location>
</feature>
<sequence length="386" mass="42847">MNILTKLTRAYLPSRTLASYLVKMHLTRFLGVLLGMTAVLQLLDLLAVADDIMAADGATLGSIFSYLSMRIPQLIAQFIPFIALIATLLTLATLNQHSEIIVMKSVGLSAHRILLPIGLASFLIAVGHFTFNETVVVNATKDLKYWEDNNYAIDLPPSPSQTGRVWLTEGSTLILVEAVSQVRNRVILDKVSLFERDQDGKLQAMVRADFAWHQDGAWTLHDVYRFDAMSHALTVTPQQDWDLPTRPQRFLALTVRPEHVSFFDLGNSIDQLEHEGLPTDRVMTSYLHKIIWPASTLLMPLLGALAAFGVHRAGNLFLRLVSGMALGFGFFVADNFMLAMGQFGVAPPFLASAAPFLLFLLVGYSVIFNTEEGRMPLKRKEVQPHG</sequence>
<dbReference type="InterPro" id="IPR005495">
    <property type="entry name" value="LptG/LptF_permease"/>
</dbReference>
<name>A0A919AST0_9PROT</name>
<evidence type="ECO:0000256" key="1">
    <source>
        <dbReference type="ARBA" id="ARBA00004651"/>
    </source>
</evidence>
<dbReference type="NCBIfam" id="TIGR04408">
    <property type="entry name" value="LptG_lptG"/>
    <property type="match status" value="1"/>
</dbReference>
<dbReference type="GO" id="GO:0055085">
    <property type="term" value="P:transmembrane transport"/>
    <property type="evidence" value="ECO:0007669"/>
    <property type="project" value="InterPro"/>
</dbReference>
<comment type="caution">
    <text evidence="7">The sequence shown here is derived from an EMBL/GenBank/DDBJ whole genome shotgun (WGS) entry which is preliminary data.</text>
</comment>
<dbReference type="InterPro" id="IPR030923">
    <property type="entry name" value="LptG"/>
</dbReference>
<feature type="transmembrane region" description="Helical" evidence="6">
    <location>
        <begin position="290"/>
        <end position="310"/>
    </location>
</feature>
<feature type="transmembrane region" description="Helical" evidence="6">
    <location>
        <begin position="349"/>
        <end position="370"/>
    </location>
</feature>
<dbReference type="PANTHER" id="PTHR33529:SF2">
    <property type="entry name" value="LIPOPOLYSACCHARIDE EXPORT SYSTEM PERMEASE PROTEIN LPTG"/>
    <property type="match status" value="1"/>
</dbReference>
<dbReference type="RefSeq" id="WP_191252519.1">
    <property type="nucleotide sequence ID" value="NZ_BNCI01000002.1"/>
</dbReference>
<keyword evidence="8" id="KW-1185">Reference proteome</keyword>
<dbReference type="Pfam" id="PF03739">
    <property type="entry name" value="LptF_LptG"/>
    <property type="match status" value="1"/>
</dbReference>
<feature type="transmembrane region" description="Helical" evidence="6">
    <location>
        <begin position="113"/>
        <end position="131"/>
    </location>
</feature>
<reference evidence="7" key="1">
    <citation type="journal article" date="2014" name="Int. J. Syst. Evol. Microbiol.">
        <title>Complete genome sequence of Corynebacterium casei LMG S-19264T (=DSM 44701T), isolated from a smear-ripened cheese.</title>
        <authorList>
            <consortium name="US DOE Joint Genome Institute (JGI-PGF)"/>
            <person name="Walter F."/>
            <person name="Albersmeier A."/>
            <person name="Kalinowski J."/>
            <person name="Ruckert C."/>
        </authorList>
    </citation>
    <scope>NUCLEOTIDE SEQUENCE</scope>
    <source>
        <strain evidence="7">KCTC 42590</strain>
    </source>
</reference>
<keyword evidence="2" id="KW-1003">Cell membrane</keyword>
<dbReference type="Proteomes" id="UP000630923">
    <property type="component" value="Unassembled WGS sequence"/>
</dbReference>
<evidence type="ECO:0000256" key="2">
    <source>
        <dbReference type="ARBA" id="ARBA00022475"/>
    </source>
</evidence>
<dbReference type="GO" id="GO:0043190">
    <property type="term" value="C:ATP-binding cassette (ABC) transporter complex"/>
    <property type="evidence" value="ECO:0007669"/>
    <property type="project" value="InterPro"/>
</dbReference>
<evidence type="ECO:0000256" key="6">
    <source>
        <dbReference type="SAM" id="Phobius"/>
    </source>
</evidence>
<proteinExistence type="predicted"/>
<organism evidence="7 8">
    <name type="scientific">Kordiimonas sediminis</name>
    <dbReference type="NCBI Taxonomy" id="1735581"/>
    <lineage>
        <taxon>Bacteria</taxon>
        <taxon>Pseudomonadati</taxon>
        <taxon>Pseudomonadota</taxon>
        <taxon>Alphaproteobacteria</taxon>
        <taxon>Kordiimonadales</taxon>
        <taxon>Kordiimonadaceae</taxon>
        <taxon>Kordiimonas</taxon>
    </lineage>
</organism>
<dbReference type="GO" id="GO:0015920">
    <property type="term" value="P:lipopolysaccharide transport"/>
    <property type="evidence" value="ECO:0007669"/>
    <property type="project" value="TreeGrafter"/>
</dbReference>
<keyword evidence="5 6" id="KW-0472">Membrane</keyword>
<protein>
    <submittedName>
        <fullName evidence="7">LPS export ABC transporter permease LptG</fullName>
    </submittedName>
</protein>
<evidence type="ECO:0000256" key="4">
    <source>
        <dbReference type="ARBA" id="ARBA00022989"/>
    </source>
</evidence>
<evidence type="ECO:0000256" key="3">
    <source>
        <dbReference type="ARBA" id="ARBA00022692"/>
    </source>
</evidence>
<feature type="transmembrane region" description="Helical" evidence="6">
    <location>
        <begin position="317"/>
        <end position="337"/>
    </location>
</feature>
<reference evidence="7" key="2">
    <citation type="submission" date="2020-09" db="EMBL/GenBank/DDBJ databases">
        <authorList>
            <person name="Sun Q."/>
            <person name="Kim S."/>
        </authorList>
    </citation>
    <scope>NUCLEOTIDE SEQUENCE</scope>
    <source>
        <strain evidence="7">KCTC 42590</strain>
    </source>
</reference>
<comment type="subcellular location">
    <subcellularLocation>
        <location evidence="1">Cell membrane</location>
        <topology evidence="1">Multi-pass membrane protein</topology>
    </subcellularLocation>
</comment>
<gene>
    <name evidence="7" type="ORF">GCM10017044_19960</name>
</gene>
<dbReference type="AlphaFoldDB" id="A0A919AST0"/>
<evidence type="ECO:0000313" key="8">
    <source>
        <dbReference type="Proteomes" id="UP000630923"/>
    </source>
</evidence>
<keyword evidence="4 6" id="KW-1133">Transmembrane helix</keyword>
<evidence type="ECO:0000256" key="5">
    <source>
        <dbReference type="ARBA" id="ARBA00023136"/>
    </source>
</evidence>
<keyword evidence="3 6" id="KW-0812">Transmembrane</keyword>
<accession>A0A919AST0</accession>